<dbReference type="Proteomes" id="UP000182977">
    <property type="component" value="Chromosome I"/>
</dbReference>
<dbReference type="AlphaFoldDB" id="A0A1H2IF22"/>
<sequence length="716" mass="76146">MTFPDTPLPITVELFYDGVWNAIDPGLVYRRDSIVITRGRTNEDNSGILESRCTMSINNRDGQFSPRNPVGPLYGKIARNSRIRVTVTTPDTTERIRFTGEVAAWPQEWDTTGTDVWVPIEASGVTRRLGAGNEVQLSSFRQFMIDAQSSLPDNYWPLDAESGITRSFNVTSDGVIGVKPFAPAGLGYVRFGEGDLAPLPNGAEIGGSPSGYSATCTVGIDNTQIAMDFVFKSEKLGRLRISIGKSTGASTRWSILLRGNTNDNDVGLALGIDVNPFAHSGVLPELSDGTVHHVRMVLFQDGSDVDYTVYVDGVSRLSGTRSSEVLPDTGDVKVDYDQDEMDYGGAPLALGHFCVFVFATEPDIDETMLAFRQYAGETAGRRMERLCGEHGLTFSAVGDLDATVVMGPQGAGGLTAALIDAATADGGLLFEPADALGYAYRTREDLYNQAAALELDYSDGVLSEVPTAIEDDSFTLNDVTASSPGGGSARAVLESGPMSVQDPPDGVSRYQGSISRNVLSDGTLADQAGWALHLGTIDEPRFPAIALNLARPLIAGDDALTAAIAELGFGDLVSLVNLPVWVPGDALQLVLGYAELLSNFEWQVRVNGRPGSAFTVADTDVDRYDAIASALASGVNSTATTLSVADDWDAGVSLWSTDDAVVPFDIGIGGEQMTVSDISGTTSPQTFTVTRSVNGVVKSHATGAKVQLWKTPRYAL</sequence>
<evidence type="ECO:0000313" key="1">
    <source>
        <dbReference type="EMBL" id="SDU42750.1"/>
    </source>
</evidence>
<proteinExistence type="predicted"/>
<dbReference type="EMBL" id="LT629791">
    <property type="protein sequence ID" value="SDU42750.1"/>
    <property type="molecule type" value="Genomic_DNA"/>
</dbReference>
<reference evidence="2" key="1">
    <citation type="submission" date="2016-10" db="EMBL/GenBank/DDBJ databases">
        <authorList>
            <person name="Varghese N."/>
            <person name="Submissions S."/>
        </authorList>
    </citation>
    <scope>NUCLEOTIDE SEQUENCE [LARGE SCALE GENOMIC DNA]</scope>
    <source>
        <strain evidence="2">DSM 45079</strain>
    </source>
</reference>
<name>A0A1H2IF22_9ACTN</name>
<organism evidence="1 2">
    <name type="scientific">Jiangella alkaliphila</name>
    <dbReference type="NCBI Taxonomy" id="419479"/>
    <lineage>
        <taxon>Bacteria</taxon>
        <taxon>Bacillati</taxon>
        <taxon>Actinomycetota</taxon>
        <taxon>Actinomycetes</taxon>
        <taxon>Jiangellales</taxon>
        <taxon>Jiangellaceae</taxon>
        <taxon>Jiangella</taxon>
    </lineage>
</organism>
<gene>
    <name evidence="1" type="ORF">SAMN04488563_1668</name>
</gene>
<accession>A0A1H2IF22</accession>
<protein>
    <recommendedName>
        <fullName evidence="3">Concanavalin A-like lectin/glucanases superfamily protein</fullName>
    </recommendedName>
</protein>
<dbReference type="STRING" id="419479.SAMN04488563_1668"/>
<evidence type="ECO:0000313" key="2">
    <source>
        <dbReference type="Proteomes" id="UP000182977"/>
    </source>
</evidence>
<keyword evidence="2" id="KW-1185">Reference proteome</keyword>
<evidence type="ECO:0008006" key="3">
    <source>
        <dbReference type="Google" id="ProtNLM"/>
    </source>
</evidence>